<dbReference type="GO" id="GO:0030163">
    <property type="term" value="P:protein catabolic process"/>
    <property type="evidence" value="ECO:0007669"/>
    <property type="project" value="InterPro"/>
</dbReference>
<dbReference type="STRING" id="196164.gene:10741201"/>
<feature type="chain" id="PRO_5039507690" description="endopeptidase La" evidence="2">
    <location>
        <begin position="23"/>
        <end position="353"/>
    </location>
</feature>
<proteinExistence type="inferred from homology"/>
<feature type="domain" description="Lon proteolytic" evidence="3">
    <location>
        <begin position="244"/>
        <end position="343"/>
    </location>
</feature>
<dbReference type="PROSITE" id="PS51786">
    <property type="entry name" value="LON_PROTEOLYTIC"/>
    <property type="match status" value="1"/>
</dbReference>
<reference evidence="4 5" key="1">
    <citation type="journal article" date="2003" name="Genome Res.">
        <title>Comparative complete genome sequence analysis of the amino acid replacements responsible for the thermostability of Corynebacterium efficiens.</title>
        <authorList>
            <person name="Nishio Y."/>
            <person name="Nakamura Y."/>
            <person name="Kawarabayasi Y."/>
            <person name="Usuda Y."/>
            <person name="Kimura E."/>
            <person name="Sugimoto S."/>
            <person name="Matsui K."/>
            <person name="Yamagishi A."/>
            <person name="Kikuchi H."/>
            <person name="Ikeo K."/>
            <person name="Gojobori T."/>
        </authorList>
    </citation>
    <scope>NUCLEOTIDE SEQUENCE [LARGE SCALE GENOMIC DNA]</scope>
    <source>
        <strain evidence="5">DSM 44549 / YS-314 / AJ 12310 / JCM 11189 / NBRC 100395</strain>
    </source>
</reference>
<evidence type="ECO:0000259" key="3">
    <source>
        <dbReference type="PROSITE" id="PS51786"/>
    </source>
</evidence>
<dbReference type="GO" id="GO:0004252">
    <property type="term" value="F:serine-type endopeptidase activity"/>
    <property type="evidence" value="ECO:0007669"/>
    <property type="project" value="UniProtKB-UniRule"/>
</dbReference>
<dbReference type="InterPro" id="IPR027065">
    <property type="entry name" value="Lon_Prtase"/>
</dbReference>
<dbReference type="HOGENOM" id="CLU_042037_1_0_11"/>
<name>Q8FRG2_COREF</name>
<dbReference type="Pfam" id="PF05362">
    <property type="entry name" value="Lon_C"/>
    <property type="match status" value="1"/>
</dbReference>
<dbReference type="PANTHER" id="PTHR10046">
    <property type="entry name" value="ATP DEPENDENT LON PROTEASE FAMILY MEMBER"/>
    <property type="match status" value="1"/>
</dbReference>
<dbReference type="MEROPS" id="S16.012"/>
<accession>Q8FRG2</accession>
<keyword evidence="1" id="KW-0645">Protease</keyword>
<dbReference type="InterPro" id="IPR001478">
    <property type="entry name" value="PDZ"/>
</dbReference>
<protein>
    <recommendedName>
        <fullName evidence="1">endopeptidase La</fullName>
        <ecNumber evidence="1">3.4.21.53</ecNumber>
    </recommendedName>
</protein>
<dbReference type="GO" id="GO:0004176">
    <property type="term" value="F:ATP-dependent peptidase activity"/>
    <property type="evidence" value="ECO:0007669"/>
    <property type="project" value="UniProtKB-UniRule"/>
</dbReference>
<dbReference type="eggNOG" id="COG3480">
    <property type="taxonomic scope" value="Bacteria"/>
</dbReference>
<dbReference type="AlphaFoldDB" id="Q8FRG2"/>
<dbReference type="Pfam" id="PF13180">
    <property type="entry name" value="PDZ_2"/>
    <property type="match status" value="1"/>
</dbReference>
<dbReference type="InterPro" id="IPR020568">
    <property type="entry name" value="Ribosomal_Su5_D2-typ_SF"/>
</dbReference>
<dbReference type="Gene3D" id="2.30.42.10">
    <property type="match status" value="1"/>
</dbReference>
<comment type="similarity">
    <text evidence="1">Belongs to the peptidase S16 family.</text>
</comment>
<dbReference type="GO" id="GO:0005524">
    <property type="term" value="F:ATP binding"/>
    <property type="evidence" value="ECO:0007669"/>
    <property type="project" value="InterPro"/>
</dbReference>
<dbReference type="EC" id="3.4.21.53" evidence="1"/>
<sequence length="353" mass="36686">MVCVNRRIKTLAWGAIPLVALASLVSIDHIPGTDISLTVPYAAEGPGPTFNTLGEVDGVEVVEITGTETDEVEGNLNMTTVSVRTGMTLSQALSRWLFTDDTIVPIEQIFPPGRSPEEIRESNTMAFAASEASATIAAMNFLNLPVEIEVYDVVEDSAAAGILEPGDAVSSVNGTAVTTPGEVQELIRGMAPGDEVTITYRRGGEEKTATVPLGAHPQDDSVPLLGISMTSVPVSDTEVTYNLEDIGGPSAGLMFSLAVVDKLSPGPLNGGRFVAGSGTIAEDGSVGPIGGITHKVRAAEEAGAEIFLAPTANCAEAVTADYGDMTILQVDTLEHAIEQMDAYNSGGGYQTCD</sequence>
<feature type="active site" evidence="1">
    <location>
        <position position="295"/>
    </location>
</feature>
<keyword evidence="2" id="KW-0732">Signal</keyword>
<evidence type="ECO:0000313" key="4">
    <source>
        <dbReference type="EMBL" id="BAC17609.1"/>
    </source>
</evidence>
<feature type="signal peptide" evidence="2">
    <location>
        <begin position="1"/>
        <end position="22"/>
    </location>
</feature>
<keyword evidence="1" id="KW-0378">Hydrolase</keyword>
<evidence type="ECO:0000256" key="2">
    <source>
        <dbReference type="SAM" id="SignalP"/>
    </source>
</evidence>
<dbReference type="KEGG" id="cef:CE0799"/>
<evidence type="ECO:0000313" key="5">
    <source>
        <dbReference type="Proteomes" id="UP000001409"/>
    </source>
</evidence>
<evidence type="ECO:0000256" key="1">
    <source>
        <dbReference type="PROSITE-ProRule" id="PRU01122"/>
    </source>
</evidence>
<feature type="active site" evidence="1">
    <location>
        <position position="250"/>
    </location>
</feature>
<dbReference type="Gene3D" id="3.30.230.10">
    <property type="match status" value="1"/>
</dbReference>
<dbReference type="EMBL" id="BA000035">
    <property type="protein sequence ID" value="BAC17609.1"/>
    <property type="molecule type" value="Genomic_DNA"/>
</dbReference>
<dbReference type="SUPFAM" id="SSF50156">
    <property type="entry name" value="PDZ domain-like"/>
    <property type="match status" value="1"/>
</dbReference>
<dbReference type="GO" id="GO:0006508">
    <property type="term" value="P:proteolysis"/>
    <property type="evidence" value="ECO:0007669"/>
    <property type="project" value="UniProtKB-KW"/>
</dbReference>
<keyword evidence="1" id="KW-0720">Serine protease</keyword>
<keyword evidence="5" id="KW-1185">Reference proteome</keyword>
<dbReference type="Proteomes" id="UP000001409">
    <property type="component" value="Chromosome"/>
</dbReference>
<dbReference type="InterPro" id="IPR036034">
    <property type="entry name" value="PDZ_sf"/>
</dbReference>
<comment type="catalytic activity">
    <reaction evidence="1">
        <text>Hydrolysis of proteins in presence of ATP.</text>
        <dbReference type="EC" id="3.4.21.53"/>
    </reaction>
</comment>
<dbReference type="InterPro" id="IPR008269">
    <property type="entry name" value="Lon_proteolytic"/>
</dbReference>
<dbReference type="SUPFAM" id="SSF54211">
    <property type="entry name" value="Ribosomal protein S5 domain 2-like"/>
    <property type="match status" value="1"/>
</dbReference>
<organism evidence="4 5">
    <name type="scientific">Corynebacterium efficiens (strain DSM 44549 / YS-314 / AJ 12310 / JCM 11189 / NBRC 100395)</name>
    <dbReference type="NCBI Taxonomy" id="196164"/>
    <lineage>
        <taxon>Bacteria</taxon>
        <taxon>Bacillati</taxon>
        <taxon>Actinomycetota</taxon>
        <taxon>Actinomycetes</taxon>
        <taxon>Mycobacteriales</taxon>
        <taxon>Corynebacteriaceae</taxon>
        <taxon>Corynebacterium</taxon>
    </lineage>
</organism>
<dbReference type="InterPro" id="IPR014721">
    <property type="entry name" value="Ribsml_uS5_D2-typ_fold_subgr"/>
</dbReference>